<dbReference type="Gene3D" id="1.25.40.20">
    <property type="entry name" value="Ankyrin repeat-containing domain"/>
    <property type="match status" value="1"/>
</dbReference>
<feature type="repeat" description="ANK" evidence="3">
    <location>
        <begin position="380"/>
        <end position="412"/>
    </location>
</feature>
<feature type="repeat" description="ANK" evidence="3">
    <location>
        <begin position="278"/>
        <end position="310"/>
    </location>
</feature>
<dbReference type="PANTHER" id="PTHR24198">
    <property type="entry name" value="ANKYRIN REPEAT AND PROTEIN KINASE DOMAIN-CONTAINING PROTEIN"/>
    <property type="match status" value="1"/>
</dbReference>
<organism evidence="5 6">
    <name type="scientific">Anthostomella pinea</name>
    <dbReference type="NCBI Taxonomy" id="933095"/>
    <lineage>
        <taxon>Eukaryota</taxon>
        <taxon>Fungi</taxon>
        <taxon>Dikarya</taxon>
        <taxon>Ascomycota</taxon>
        <taxon>Pezizomycotina</taxon>
        <taxon>Sordariomycetes</taxon>
        <taxon>Xylariomycetidae</taxon>
        <taxon>Xylariales</taxon>
        <taxon>Xylariaceae</taxon>
        <taxon>Anthostomella</taxon>
    </lineage>
</organism>
<evidence type="ECO:0000256" key="4">
    <source>
        <dbReference type="SAM" id="MobiDB-lite"/>
    </source>
</evidence>
<dbReference type="PANTHER" id="PTHR24198:SF165">
    <property type="entry name" value="ANKYRIN REPEAT-CONTAINING PROTEIN-RELATED"/>
    <property type="match status" value="1"/>
</dbReference>
<dbReference type="EMBL" id="CAUWAG010000003">
    <property type="protein sequence ID" value="CAJ2500791.1"/>
    <property type="molecule type" value="Genomic_DNA"/>
</dbReference>
<sequence>MLELFNPPQLYMAVRGALGRIHHRPAAQAPAEQVNLASMSAIWGIGATSDESPIAPLSDQNIHSPSVLQSQTSRNRKRRASMASSGAWERHSMDTPGNWQTLAFGLSASDSALLQPFDSCAPATPLSTFANFGFVHLAPQPPLAMPSIVADTAQSVEFAMKGNIDGLKNLFLQGLASLRDWALYGGMHQSETVRFLLNEGGRVDENSYQHVWDFALRKRCSSAELQELRCIVNSEEDRNWIQEQNFPLIHEIILGLSPKLLADEIRENPGAVYKKDVQGRTALDWATARAQLDDMEILIAHGSNPNVMDITGRTTILHAVDSHNEDSLRIILQAGADPNPKMTQGLFRSSPLTSASFGGLAGIIRLLVEFGAEVDICNPEGRTPLYTVASMHDVDCAAILLDCGANPDHMSTNGHTPLDAAIIHNNHAMIELFINRYQGDLREPPLSRIINGDDETRSILNSTNRWK</sequence>
<keyword evidence="1" id="KW-0677">Repeat</keyword>
<evidence type="ECO:0000313" key="6">
    <source>
        <dbReference type="Proteomes" id="UP001295740"/>
    </source>
</evidence>
<dbReference type="SUPFAM" id="SSF48403">
    <property type="entry name" value="Ankyrin repeat"/>
    <property type="match status" value="1"/>
</dbReference>
<gene>
    <name evidence="5" type="ORF">KHLLAP_LOCUS1259</name>
</gene>
<feature type="compositionally biased region" description="Polar residues" evidence="4">
    <location>
        <begin position="58"/>
        <end position="73"/>
    </location>
</feature>
<dbReference type="SMART" id="SM00248">
    <property type="entry name" value="ANK"/>
    <property type="match status" value="6"/>
</dbReference>
<evidence type="ECO:0000256" key="3">
    <source>
        <dbReference type="PROSITE-ProRule" id="PRU00023"/>
    </source>
</evidence>
<dbReference type="InterPro" id="IPR002110">
    <property type="entry name" value="Ankyrin_rpt"/>
</dbReference>
<dbReference type="AlphaFoldDB" id="A0AAI8YDG5"/>
<evidence type="ECO:0000256" key="1">
    <source>
        <dbReference type="ARBA" id="ARBA00022737"/>
    </source>
</evidence>
<feature type="region of interest" description="Disordered" evidence="4">
    <location>
        <begin position="54"/>
        <end position="93"/>
    </location>
</feature>
<dbReference type="PROSITE" id="PS50088">
    <property type="entry name" value="ANK_REPEAT"/>
    <property type="match status" value="2"/>
</dbReference>
<comment type="caution">
    <text evidence="5">The sequence shown here is derived from an EMBL/GenBank/DDBJ whole genome shotgun (WGS) entry which is preliminary data.</text>
</comment>
<evidence type="ECO:0000256" key="2">
    <source>
        <dbReference type="ARBA" id="ARBA00023043"/>
    </source>
</evidence>
<dbReference type="Pfam" id="PF12796">
    <property type="entry name" value="Ank_2"/>
    <property type="match status" value="2"/>
</dbReference>
<proteinExistence type="predicted"/>
<keyword evidence="6" id="KW-1185">Reference proteome</keyword>
<dbReference type="PROSITE" id="PS50297">
    <property type="entry name" value="ANK_REP_REGION"/>
    <property type="match status" value="2"/>
</dbReference>
<dbReference type="InterPro" id="IPR036770">
    <property type="entry name" value="Ankyrin_rpt-contain_sf"/>
</dbReference>
<accession>A0AAI8YDG5</accession>
<reference evidence="5" key="1">
    <citation type="submission" date="2023-10" db="EMBL/GenBank/DDBJ databases">
        <authorList>
            <person name="Hackl T."/>
        </authorList>
    </citation>
    <scope>NUCLEOTIDE SEQUENCE</scope>
</reference>
<name>A0AAI8YDG5_9PEZI</name>
<dbReference type="Proteomes" id="UP001295740">
    <property type="component" value="Unassembled WGS sequence"/>
</dbReference>
<evidence type="ECO:0000313" key="5">
    <source>
        <dbReference type="EMBL" id="CAJ2500791.1"/>
    </source>
</evidence>
<keyword evidence="2 3" id="KW-0040">ANK repeat</keyword>
<protein>
    <submittedName>
        <fullName evidence="5">Uu.00g036440.m01.CDS01</fullName>
    </submittedName>
</protein>